<dbReference type="PROSITE" id="PS50072">
    <property type="entry name" value="CSA_PPIASE_2"/>
    <property type="match status" value="1"/>
</dbReference>
<dbReference type="PRINTS" id="PR00153">
    <property type="entry name" value="CSAPPISMRASE"/>
</dbReference>
<evidence type="ECO:0000259" key="4">
    <source>
        <dbReference type="PROSITE" id="PS50072"/>
    </source>
</evidence>
<sequence>MSLTFAAQATIVEFKTSQGVIQVNLFDKTTPKTVANFLQYIDEEHYTNSVVHRVSEGFVVQGGGFTFEGAWPLTRLETNSPVINEPIYSNVKGTIAMAKLSDSANSATDQWFFNLANNASNLDVQNSGFTVFGQVIGDGMTVIEKIAQLKLCNAGSLQGIPMVVNEGQQCADLASPGIENFVVIENMTIIDSSEATADDLNPVKNTLLSSPTEPTAPINNDSSGGSFTWFYLLCLLPWVIKKRVG</sequence>
<gene>
    <name evidence="5" type="ORF">L3081_22725</name>
</gene>
<evidence type="ECO:0000256" key="2">
    <source>
        <dbReference type="ARBA" id="ARBA00023235"/>
    </source>
</evidence>
<dbReference type="InterPro" id="IPR029000">
    <property type="entry name" value="Cyclophilin-like_dom_sf"/>
</dbReference>
<dbReference type="Proteomes" id="UP001139646">
    <property type="component" value="Unassembled WGS sequence"/>
</dbReference>
<dbReference type="Pfam" id="PF00160">
    <property type="entry name" value="Pro_isomerase"/>
    <property type="match status" value="1"/>
</dbReference>
<dbReference type="EC" id="5.2.1.8" evidence="3"/>
<comment type="similarity">
    <text evidence="3">Belongs to the cyclophilin-type PPIase family.</text>
</comment>
<evidence type="ECO:0000256" key="1">
    <source>
        <dbReference type="ARBA" id="ARBA00023110"/>
    </source>
</evidence>
<comment type="function">
    <text evidence="3">PPIases accelerate the folding of proteins. It catalyzes the cis-trans isomerization of proline imidic peptide bonds in oligopeptides.</text>
</comment>
<dbReference type="RefSeq" id="WP_242288557.1">
    <property type="nucleotide sequence ID" value="NZ_JAKKSL010000006.1"/>
</dbReference>
<reference evidence="5" key="1">
    <citation type="submission" date="2022-01" db="EMBL/GenBank/DDBJ databases">
        <title>Colwellia maritima, isolated from seawater.</title>
        <authorList>
            <person name="Kristyanto S."/>
            <person name="Jung J."/>
            <person name="Jeon C.O."/>
        </authorList>
    </citation>
    <scope>NUCLEOTIDE SEQUENCE</scope>
    <source>
        <strain evidence="5">MSW7</strain>
    </source>
</reference>
<feature type="domain" description="PPIase cyclophilin-type" evidence="4">
    <location>
        <begin position="19"/>
        <end position="162"/>
    </location>
</feature>
<proteinExistence type="inferred from homology"/>
<keyword evidence="1 3" id="KW-0697">Rotamase</keyword>
<evidence type="ECO:0000313" key="5">
    <source>
        <dbReference type="EMBL" id="MCI2285675.1"/>
    </source>
</evidence>
<evidence type="ECO:0000313" key="6">
    <source>
        <dbReference type="Proteomes" id="UP001139646"/>
    </source>
</evidence>
<accession>A0ABS9X6H0</accession>
<organism evidence="5 6">
    <name type="scientific">Colwellia maritima</name>
    <dbReference type="NCBI Taxonomy" id="2912588"/>
    <lineage>
        <taxon>Bacteria</taxon>
        <taxon>Pseudomonadati</taxon>
        <taxon>Pseudomonadota</taxon>
        <taxon>Gammaproteobacteria</taxon>
        <taxon>Alteromonadales</taxon>
        <taxon>Colwelliaceae</taxon>
        <taxon>Colwellia</taxon>
    </lineage>
</organism>
<keyword evidence="2 3" id="KW-0413">Isomerase</keyword>
<dbReference type="InterPro" id="IPR002130">
    <property type="entry name" value="Cyclophilin-type_PPIase_dom"/>
</dbReference>
<keyword evidence="6" id="KW-1185">Reference proteome</keyword>
<dbReference type="PANTHER" id="PTHR43246">
    <property type="entry name" value="PEPTIDYL-PROLYL CIS-TRANS ISOMERASE CYP38, CHLOROPLASTIC"/>
    <property type="match status" value="1"/>
</dbReference>
<name>A0ABS9X6H0_9GAMM</name>
<dbReference type="GO" id="GO:0003755">
    <property type="term" value="F:peptidyl-prolyl cis-trans isomerase activity"/>
    <property type="evidence" value="ECO:0007669"/>
    <property type="project" value="UniProtKB-EC"/>
</dbReference>
<evidence type="ECO:0000256" key="3">
    <source>
        <dbReference type="RuleBase" id="RU363019"/>
    </source>
</evidence>
<dbReference type="Gene3D" id="2.40.100.10">
    <property type="entry name" value="Cyclophilin-like"/>
    <property type="match status" value="1"/>
</dbReference>
<protein>
    <recommendedName>
        <fullName evidence="3">Peptidyl-prolyl cis-trans isomerase</fullName>
        <shortName evidence="3">PPIase</shortName>
        <ecNumber evidence="3">5.2.1.8</ecNumber>
    </recommendedName>
</protein>
<comment type="catalytic activity">
    <reaction evidence="3">
        <text>[protein]-peptidylproline (omega=180) = [protein]-peptidylproline (omega=0)</text>
        <dbReference type="Rhea" id="RHEA:16237"/>
        <dbReference type="Rhea" id="RHEA-COMP:10747"/>
        <dbReference type="Rhea" id="RHEA-COMP:10748"/>
        <dbReference type="ChEBI" id="CHEBI:83833"/>
        <dbReference type="ChEBI" id="CHEBI:83834"/>
        <dbReference type="EC" id="5.2.1.8"/>
    </reaction>
</comment>
<dbReference type="SUPFAM" id="SSF50891">
    <property type="entry name" value="Cyclophilin-like"/>
    <property type="match status" value="1"/>
</dbReference>
<dbReference type="InterPro" id="IPR044665">
    <property type="entry name" value="E_coli_cyclophilin_A-like"/>
</dbReference>
<comment type="caution">
    <text evidence="5">The sequence shown here is derived from an EMBL/GenBank/DDBJ whole genome shotgun (WGS) entry which is preliminary data.</text>
</comment>
<dbReference type="EMBL" id="JAKKSL010000006">
    <property type="protein sequence ID" value="MCI2285675.1"/>
    <property type="molecule type" value="Genomic_DNA"/>
</dbReference>